<feature type="compositionally biased region" description="Polar residues" evidence="1">
    <location>
        <begin position="37"/>
        <end position="52"/>
    </location>
</feature>
<evidence type="ECO:0000313" key="3">
    <source>
        <dbReference type="Proteomes" id="UP000030045"/>
    </source>
</evidence>
<reference evidence="2 3" key="2">
    <citation type="journal article" date="2015" name="PLoS ONE">
        <title>Comparative Genomic and Phylogenomic Analyses Reveal a Conserved Core Genome Shared by Estuarine and Oceanic Cyanopodoviruses.</title>
        <authorList>
            <person name="Huang S."/>
            <person name="Zhang S."/>
            <person name="Jiao N."/>
            <person name="Chen F."/>
        </authorList>
    </citation>
    <scope>NUCLEOTIDE SEQUENCE [LARGE SCALE GENOMIC DNA]</scope>
</reference>
<name>A0A096VKH5_9CAUD</name>
<sequence length="131" mass="14736">MAERRKTIKDDLEELRAMRNRSMERQGKDPVKEAGSSYGSKATKMPSSSKNFQGGGYSAKTKVDGSKMTNKTSSGVDSYREAQKEQVKPKAPEPRDSKPRRRPGAGREDMMSRYMDERKRKQSGQSRVIGS</sequence>
<evidence type="ECO:0000256" key="1">
    <source>
        <dbReference type="SAM" id="MobiDB-lite"/>
    </source>
</evidence>
<accession>A0A096VKH5</accession>
<feature type="region of interest" description="Disordered" evidence="1">
    <location>
        <begin position="1"/>
        <end position="131"/>
    </location>
</feature>
<dbReference type="Proteomes" id="UP000030045">
    <property type="component" value="Segment"/>
</dbReference>
<proteinExistence type="predicted"/>
<organism evidence="2 3">
    <name type="scientific">Synechococcus phage S-CBP1</name>
    <dbReference type="NCBI Taxonomy" id="1273711"/>
    <lineage>
        <taxon>Viruses</taxon>
        <taxon>Duplodnaviria</taxon>
        <taxon>Heunggongvirae</taxon>
        <taxon>Uroviricota</taxon>
        <taxon>Caudoviricetes</taxon>
        <taxon>Autographivirales</taxon>
        <taxon>Sechaudvirinae</taxon>
        <taxon>Angmobvirus</taxon>
        <taxon>Angmobvirus SCBP1</taxon>
    </lineage>
</organism>
<dbReference type="KEGG" id="vg:22112125"/>
<dbReference type="RefSeq" id="YP_009103205.1">
    <property type="nucleotide sequence ID" value="NC_025456.1"/>
</dbReference>
<keyword evidence="3" id="KW-1185">Reference proteome</keyword>
<gene>
    <name evidence="2" type="ORF">S-CBP1_0045</name>
</gene>
<evidence type="ECO:0000313" key="2">
    <source>
        <dbReference type="EMBL" id="AGK86550.1"/>
    </source>
</evidence>
<feature type="compositionally biased region" description="Basic and acidic residues" evidence="1">
    <location>
        <begin position="105"/>
        <end position="119"/>
    </location>
</feature>
<dbReference type="EMBL" id="KC310802">
    <property type="protein sequence ID" value="AGK86550.1"/>
    <property type="molecule type" value="Genomic_DNA"/>
</dbReference>
<reference evidence="3" key="1">
    <citation type="submission" date="2012-12" db="EMBL/GenBank/DDBJ databases">
        <title>Genomics of marine cyanopodoviruses.</title>
        <authorList>
            <person name="Huang S."/>
            <person name="Chen F."/>
        </authorList>
    </citation>
    <scope>NUCLEOTIDE SEQUENCE [LARGE SCALE GENOMIC DNA]</scope>
</reference>
<dbReference type="GeneID" id="22112125"/>
<protein>
    <submittedName>
        <fullName evidence="2">Uncharacterized protein</fullName>
    </submittedName>
</protein>
<feature type="compositionally biased region" description="Polar residues" evidence="1">
    <location>
        <begin position="67"/>
        <end position="76"/>
    </location>
</feature>
<feature type="compositionally biased region" description="Basic and acidic residues" evidence="1">
    <location>
        <begin position="1"/>
        <end position="32"/>
    </location>
</feature>
<feature type="compositionally biased region" description="Basic and acidic residues" evidence="1">
    <location>
        <begin position="78"/>
        <end position="97"/>
    </location>
</feature>